<dbReference type="PROSITE" id="PS51892">
    <property type="entry name" value="SUBTILASE"/>
    <property type="match status" value="1"/>
</dbReference>
<dbReference type="InterPro" id="IPR023828">
    <property type="entry name" value="Peptidase_S8_Ser-AS"/>
</dbReference>
<evidence type="ECO:0000256" key="3">
    <source>
        <dbReference type="ARBA" id="ARBA00022825"/>
    </source>
</evidence>
<dbReference type="PRINTS" id="PR00723">
    <property type="entry name" value="SUBTILISIN"/>
</dbReference>
<gene>
    <name evidence="8" type="primary">hreP</name>
    <name evidence="8" type="ORF">ERS008491_00301</name>
</gene>
<accession>A0A0T9KJD9</accession>
<dbReference type="CDD" id="cd07498">
    <property type="entry name" value="Peptidases_S8_15"/>
    <property type="match status" value="1"/>
</dbReference>
<dbReference type="PANTHER" id="PTHR42884:SF14">
    <property type="entry name" value="NEUROENDOCRINE CONVERTASE 1"/>
    <property type="match status" value="1"/>
</dbReference>
<dbReference type="PROSITE" id="PS00138">
    <property type="entry name" value="SUBTILASE_SER"/>
    <property type="match status" value="1"/>
</dbReference>
<dbReference type="Gene3D" id="3.40.50.200">
    <property type="entry name" value="Peptidase S8/S53 domain"/>
    <property type="match status" value="1"/>
</dbReference>
<dbReference type="InterPro" id="IPR000209">
    <property type="entry name" value="Peptidase_S8/S53_dom"/>
</dbReference>
<dbReference type="Proteomes" id="UP000045824">
    <property type="component" value="Unassembled WGS sequence"/>
</dbReference>
<dbReference type="PROSITE" id="PS00137">
    <property type="entry name" value="SUBTILASE_HIS"/>
    <property type="match status" value="1"/>
</dbReference>
<evidence type="ECO:0000256" key="1">
    <source>
        <dbReference type="ARBA" id="ARBA00022670"/>
    </source>
</evidence>
<feature type="active site" description="Charge relay system" evidence="4 5">
    <location>
        <position position="273"/>
    </location>
</feature>
<dbReference type="InterPro" id="IPR036852">
    <property type="entry name" value="Peptidase_S8/S53_dom_sf"/>
</dbReference>
<dbReference type="Pfam" id="PF00082">
    <property type="entry name" value="Peptidase_S8"/>
    <property type="match status" value="1"/>
</dbReference>
<evidence type="ECO:0000256" key="2">
    <source>
        <dbReference type="ARBA" id="ARBA00022801"/>
    </source>
</evidence>
<dbReference type="InterPro" id="IPR022398">
    <property type="entry name" value="Peptidase_S8_His-AS"/>
</dbReference>
<dbReference type="InterPro" id="IPR034054">
    <property type="entry name" value="Pep_S8_PrcA"/>
</dbReference>
<keyword evidence="3 5" id="KW-0720">Serine protease</keyword>
<evidence type="ECO:0000256" key="6">
    <source>
        <dbReference type="RuleBase" id="RU003355"/>
    </source>
</evidence>
<comment type="similarity">
    <text evidence="5 6">Belongs to the peptidase S8 family.</text>
</comment>
<feature type="active site" description="Charge relay system" evidence="4 5">
    <location>
        <position position="476"/>
    </location>
</feature>
<protein>
    <submittedName>
        <fullName evidence="8">Subtilisin/kexin-like protease</fullName>
        <ecNumber evidence="8">3.4.21.-</ecNumber>
    </submittedName>
</protein>
<dbReference type="InterPro" id="IPR015500">
    <property type="entry name" value="Peptidase_S8_subtilisin-rel"/>
</dbReference>
<feature type="domain" description="Peptidase S8/S53" evidence="7">
    <location>
        <begin position="219"/>
        <end position="531"/>
    </location>
</feature>
<dbReference type="PANTHER" id="PTHR42884">
    <property type="entry name" value="PROPROTEIN CONVERTASE SUBTILISIN/KEXIN-RELATED"/>
    <property type="match status" value="1"/>
</dbReference>
<evidence type="ECO:0000259" key="7">
    <source>
        <dbReference type="Pfam" id="PF00082"/>
    </source>
</evidence>
<evidence type="ECO:0000256" key="4">
    <source>
        <dbReference type="PIRSR" id="PIRSR615500-1"/>
    </source>
</evidence>
<dbReference type="PROSITE" id="PS00136">
    <property type="entry name" value="SUBTILASE_ASP"/>
    <property type="match status" value="1"/>
</dbReference>
<sequence>MKQFDVTYDVLDNKRKTFSLIKSTDILIIRMHKEADFISMMASAIVDSDIQYEVIFNIANANTYVVNIKTSASRVSEVKKNIANNKEVRFAGYAFINEVNKEPIIYTENLFIQFKNNLTEDDCEKIIDEYNLAIKNKISFLNNSYFVSMPENTGDDIFTIAENILNRKDVEHCHPELIHHKKSKTIHPNQWHLKKTIVHTEVEVDASANVENAHKITLGKGTTIAVIDDGFDLGHPEFWREGKIVHPCNLMYPDIGNFEGVNEDPSPEPGDNHGTACAGVACADGRYGASGVAPEAKLMPIRHAAGLGSQSEAFAFVWAAENGADVISCSWGPADGLWLDPYAPEHNVVAEMPAFTRKAIDYAVKKGRKGKGCVIFFAAGNGNEPLENDGYASHEQVIAVAACNDRSKRAVYSDYGKALWCSFPSGDIPAPHMRHPSPITKGIWTTDIRHEAGYSSGDAFSGDIFGNYTTIFSGTSSACPGAAGVAALILSVNPSLKYYEVKDIIRYSCDKIDQENGEYDENGHSKWYGYGRVNAERAVILAKEWKK</sequence>
<dbReference type="GO" id="GO:0004252">
    <property type="term" value="F:serine-type endopeptidase activity"/>
    <property type="evidence" value="ECO:0007669"/>
    <property type="project" value="UniProtKB-UniRule"/>
</dbReference>
<dbReference type="GO" id="GO:0016020">
    <property type="term" value="C:membrane"/>
    <property type="evidence" value="ECO:0007669"/>
    <property type="project" value="TreeGrafter"/>
</dbReference>
<evidence type="ECO:0000256" key="5">
    <source>
        <dbReference type="PROSITE-ProRule" id="PRU01240"/>
    </source>
</evidence>
<dbReference type="EMBL" id="CPYI01000001">
    <property type="protein sequence ID" value="CNE05602.1"/>
    <property type="molecule type" value="Genomic_DNA"/>
</dbReference>
<keyword evidence="1 5" id="KW-0645">Protease</keyword>
<organism evidence="8 9">
    <name type="scientific">Yersinia kristensenii</name>
    <dbReference type="NCBI Taxonomy" id="28152"/>
    <lineage>
        <taxon>Bacteria</taxon>
        <taxon>Pseudomonadati</taxon>
        <taxon>Pseudomonadota</taxon>
        <taxon>Gammaproteobacteria</taxon>
        <taxon>Enterobacterales</taxon>
        <taxon>Yersiniaceae</taxon>
        <taxon>Yersinia</taxon>
    </lineage>
</organism>
<dbReference type="AlphaFoldDB" id="A0A0T9KJD9"/>
<dbReference type="InterPro" id="IPR023827">
    <property type="entry name" value="Peptidase_S8_Asp-AS"/>
</dbReference>
<reference evidence="8 9" key="1">
    <citation type="submission" date="2015-03" db="EMBL/GenBank/DDBJ databases">
        <authorList>
            <person name="Murphy D."/>
        </authorList>
    </citation>
    <scope>NUCLEOTIDE SEQUENCE [LARGE SCALE GENOMIC DNA]</scope>
    <source>
        <strain evidence="8 9">FCF326</strain>
    </source>
</reference>
<keyword evidence="2 5" id="KW-0378">Hydrolase</keyword>
<dbReference type="GO" id="GO:0016485">
    <property type="term" value="P:protein processing"/>
    <property type="evidence" value="ECO:0007669"/>
    <property type="project" value="TreeGrafter"/>
</dbReference>
<name>A0A0T9KJD9_YERKR</name>
<evidence type="ECO:0000313" key="9">
    <source>
        <dbReference type="Proteomes" id="UP000045824"/>
    </source>
</evidence>
<dbReference type="SUPFAM" id="SSF52743">
    <property type="entry name" value="Subtilisin-like"/>
    <property type="match status" value="1"/>
</dbReference>
<dbReference type="EC" id="3.4.21.-" evidence="8"/>
<feature type="active site" description="Charge relay system" evidence="4 5">
    <location>
        <position position="228"/>
    </location>
</feature>
<evidence type="ECO:0000313" key="8">
    <source>
        <dbReference type="EMBL" id="CNE05602.1"/>
    </source>
</evidence>
<dbReference type="RefSeq" id="WP_050118178.1">
    <property type="nucleotide sequence ID" value="NZ_CAWMAB010000001.1"/>
</dbReference>
<proteinExistence type="inferred from homology"/>